<feature type="domain" description="Knl1 C-terminal RWD" evidence="3">
    <location>
        <begin position="1644"/>
        <end position="1803"/>
    </location>
</feature>
<feature type="compositionally biased region" description="Basic and acidic residues" evidence="2">
    <location>
        <begin position="43"/>
        <end position="54"/>
    </location>
</feature>
<feature type="compositionally biased region" description="Basic and acidic residues" evidence="2">
    <location>
        <begin position="1135"/>
        <end position="1146"/>
    </location>
</feature>
<evidence type="ECO:0000259" key="3">
    <source>
        <dbReference type="Pfam" id="PF18210"/>
    </source>
</evidence>
<feature type="coiled-coil region" evidence="1">
    <location>
        <begin position="1640"/>
        <end position="1688"/>
    </location>
</feature>
<dbReference type="GO" id="GO:0008608">
    <property type="term" value="P:attachment of spindle microtubules to kinetochore"/>
    <property type="evidence" value="ECO:0007669"/>
    <property type="project" value="InterPro"/>
</dbReference>
<dbReference type="Pfam" id="PF19221">
    <property type="entry name" value="MELT"/>
    <property type="match status" value="8"/>
</dbReference>
<comment type="caution">
    <text evidence="4">The sequence shown here is derived from an EMBL/GenBank/DDBJ whole genome shotgun (WGS) entry which is preliminary data.</text>
</comment>
<keyword evidence="5" id="KW-1185">Reference proteome</keyword>
<accession>A0AAV6GQ48</accession>
<name>A0AAV6GQ48_9TELE</name>
<feature type="compositionally biased region" description="Basic and acidic residues" evidence="2">
    <location>
        <begin position="1354"/>
        <end position="1371"/>
    </location>
</feature>
<evidence type="ECO:0000313" key="4">
    <source>
        <dbReference type="EMBL" id="KAG5277279.1"/>
    </source>
</evidence>
<dbReference type="InterPro" id="IPR040850">
    <property type="entry name" value="Knl1_RWD_C"/>
</dbReference>
<feature type="compositionally biased region" description="Low complexity" evidence="2">
    <location>
        <begin position="74"/>
        <end position="91"/>
    </location>
</feature>
<sequence>MESTETFNFDFDRVGPSKRRISSILKAPRTSVKVTEAGLKEPQQGDKSKPTEKRRSSRRVSFAATKNVVVFSKDMTSSSDDQSPSPSLTPTGADCQDAKGIYDGIDNLLKAPLHEPHQRKKIQFFSDPVLPDGCDDKTVLFGEDTACMDMTHCHTIIIDKDSDKSDLNFTINTDMSVSRISKPMNTKNAMLQNAEPDFGTFLASVSQQQGAGKNTRNERSYMTRDQTLLFGDDTACMDMTKCHTVLIDNDSGETDLNFSKKAPMSASDIFNTPNKGSNIPQANVGIPKKPDADSDFGLFLASLSKKKGLGNNSKEESCSFVEVSSVPTQKVDSKGFLASLNARRTVINKENQPPALSYSVSKPQGLHIRTPTTPSTDDFMDLTKSYTVAIDGRGFLQKQQEEQKEKPWAIGRGSANASRLDCDGLIGSLKSPDPDDMDLTKSQTVAINFKRVDLVRSSLSNGRRGEVDPNKTQIFSGDNIGMELSGVINVTAEQENFPAKKTIQTESNFPLSKSRGATVLDALSVSHPHRIHHFQNDHWTVDPANTDDMEMTKSQTVVIDTKGCEQKKKMDLMRSLSSSVRRSEVDPNKTQIFSGDNVGMELTGVINVTTEEDNFLGKKTLQNESRFPLSKSRGATVLDALSVSHPHRIHHFQNDHWTVDPANTDDMEMTKSQTVVIDTKGCEQKKMDLMRSLSSSVRRSEVDPNKTQIFSGDNVGMELTGVINVTTEEDNFPGKKTLQNESRFPLSKSRGATVLDAPSISHPHRIHHFQNDQWTVDPANTDDMEMTKSQTVVIDTKSCERKKMDLMRSLSSSVRRGEVDPNKTQIFSGDNIGMELTGVINVTTEHENFPEKTLQTESRFPLSKSRGVTVPDAPPVSHPHRIHHFQNDQWTVDPANTDDMEMTKSQTVVIDTKGCERERPSKRRKSLAINRSVMFAQNDEGMEFNKGFTGHIEATECKNSITLMTDASLPSSQASVLQISTACEHTGFTSEKSAVMDFNPSEVSDGCKSSAKKFFPFESLISKPCESEGITADLSFVTGQKNLFPSLGIDDMELTSSKHVSADLQVATKSMSYMATKSKPQYLSGEGNDMKMKFANLPSDEHNGAPLQEEDPISSCTDKNADSAKPDPVSPPDHTVTKRSDPESQKVKSRRRSLLDLQSKLRRISQNINEPDKSVVDRATLPLPRLEVTEKFFDNPEMVDTVGCRSQTTVEGVSEQMDNVESFKIASLANNETKPLTARLSFGGFLPKLPSRPKPVLTDHVVSETSYTFKSNFREGGQDATSTNLLDNFEMDDINDEQLPEMSSEEDISVTIDDQSLKQTQWEDNHCSMNSKPEDLEDDVFSPTLNVTKSLKRACPEDGHDHVPLEKRKQDVSPSEVTGSAFSSVQWDANATEEASNVMTKTIDATGSSSNSTYLKSEATFESTYKYSQCDSQIDRTLDYEFDFHKKIEDGSITVNEFLRHFGIDFVIHRSRPSALPDNFSPNPTPQLEDLLKETYIYRPKQRIYEVDCGKLTDKVEGLKSRMQQQDHPLKHINESLLPELANLSKEQLLSFGSKLKERKVYFRKRSKMISHEMKTGMYSELVHTTQEAKQKLEEKVLETDTLLKDLDACIHDLEAELAAVDCALSVDQVHVQSDVQPALKKRQEELERLDSAVAEKERQMVDMENEKKKKAEKLERLREEMKDIEKHTSVLHSVNEWKLSLKEHERTRFSFLHQMLFLEVVHQPSSGMLAPKGEMAQKLCDISFDFRLDAEKSKCHTVMVHDLLSQLLKSGKDWLKRYSTTLDIPMLLHEVSLVVSRIRLLGEEIHRLKRWGALRLGVLEIKCADRQVQIVFSSLKAFVKFQLTLAITSAYPFGGVAIQSFQNYIGNTRVDQIEDLVSSIEPAKGYLTKIIKMIHDHILV</sequence>
<dbReference type="CDD" id="cd22817">
    <property type="entry name" value="DRWD-N_Knl1"/>
    <property type="match status" value="1"/>
</dbReference>
<dbReference type="GO" id="GO:0051301">
    <property type="term" value="P:cell division"/>
    <property type="evidence" value="ECO:0007669"/>
    <property type="project" value="InterPro"/>
</dbReference>
<dbReference type="CDD" id="cd21853">
    <property type="entry name" value="KNL1_NTD"/>
    <property type="match status" value="1"/>
</dbReference>
<feature type="region of interest" description="Disordered" evidence="2">
    <location>
        <begin position="73"/>
        <end position="94"/>
    </location>
</feature>
<evidence type="ECO:0000256" key="1">
    <source>
        <dbReference type="SAM" id="Coils"/>
    </source>
</evidence>
<organism evidence="4 5">
    <name type="scientific">Alosa alosa</name>
    <name type="common">allis shad</name>
    <dbReference type="NCBI Taxonomy" id="278164"/>
    <lineage>
        <taxon>Eukaryota</taxon>
        <taxon>Metazoa</taxon>
        <taxon>Chordata</taxon>
        <taxon>Craniata</taxon>
        <taxon>Vertebrata</taxon>
        <taxon>Euteleostomi</taxon>
        <taxon>Actinopterygii</taxon>
        <taxon>Neopterygii</taxon>
        <taxon>Teleostei</taxon>
        <taxon>Clupei</taxon>
        <taxon>Clupeiformes</taxon>
        <taxon>Clupeoidei</taxon>
        <taxon>Clupeidae</taxon>
        <taxon>Alosa</taxon>
    </lineage>
</organism>
<keyword evidence="1" id="KW-0175">Coiled coil</keyword>
<dbReference type="InterPro" id="IPR037388">
    <property type="entry name" value="Blinkin"/>
</dbReference>
<dbReference type="EMBL" id="JADWDJ010000008">
    <property type="protein sequence ID" value="KAG5277279.1"/>
    <property type="molecule type" value="Genomic_DNA"/>
</dbReference>
<feature type="region of interest" description="Disordered" evidence="2">
    <location>
        <begin position="1354"/>
        <end position="1375"/>
    </location>
</feature>
<dbReference type="PANTHER" id="PTHR16520">
    <property type="entry name" value="KINETOCHORE SCAFFOLD 1"/>
    <property type="match status" value="1"/>
</dbReference>
<dbReference type="Pfam" id="PF18210">
    <property type="entry name" value="Knl1_RWD_C"/>
    <property type="match status" value="1"/>
</dbReference>
<evidence type="ECO:0000256" key="2">
    <source>
        <dbReference type="SAM" id="MobiDB-lite"/>
    </source>
</evidence>
<feature type="region of interest" description="Disordered" evidence="2">
    <location>
        <begin position="33"/>
        <end position="59"/>
    </location>
</feature>
<dbReference type="GO" id="GO:0034501">
    <property type="term" value="P:protein localization to kinetochore"/>
    <property type="evidence" value="ECO:0007669"/>
    <property type="project" value="InterPro"/>
</dbReference>
<reference evidence="4" key="1">
    <citation type="submission" date="2020-10" db="EMBL/GenBank/DDBJ databases">
        <title>Chromosome-scale genome assembly of the Allis shad, Alosa alosa.</title>
        <authorList>
            <person name="Margot Z."/>
            <person name="Christophe K."/>
            <person name="Cabau C."/>
            <person name="Louis A."/>
            <person name="Berthelot C."/>
            <person name="Parey E."/>
            <person name="Roest Crollius H."/>
            <person name="Montfort J."/>
            <person name="Robinson-Rechavi M."/>
            <person name="Bucao C."/>
            <person name="Bouchez O."/>
            <person name="Gislard M."/>
            <person name="Lluch J."/>
            <person name="Milhes M."/>
            <person name="Lampietro C."/>
            <person name="Lopez Roques C."/>
            <person name="Donnadieu C."/>
            <person name="Braasch I."/>
            <person name="Desvignes T."/>
            <person name="Postlethwait J."/>
            <person name="Bobe J."/>
            <person name="Guiguen Y."/>
        </authorList>
    </citation>
    <scope>NUCLEOTIDE SEQUENCE</scope>
    <source>
        <strain evidence="4">M-15738</strain>
        <tissue evidence="4">Blood</tissue>
    </source>
</reference>
<gene>
    <name evidence="4" type="ORF">AALO_G00115710</name>
</gene>
<dbReference type="Proteomes" id="UP000823561">
    <property type="component" value="Chromosome 8"/>
</dbReference>
<dbReference type="PANTHER" id="PTHR16520:SF3">
    <property type="entry name" value="KINETOCHORE SCAFFOLD 1"/>
    <property type="match status" value="1"/>
</dbReference>
<feature type="region of interest" description="Disordered" evidence="2">
    <location>
        <begin position="1080"/>
        <end position="1154"/>
    </location>
</feature>
<proteinExistence type="predicted"/>
<dbReference type="GO" id="GO:0005634">
    <property type="term" value="C:nucleus"/>
    <property type="evidence" value="ECO:0007669"/>
    <property type="project" value="TreeGrafter"/>
</dbReference>
<evidence type="ECO:0000313" key="5">
    <source>
        <dbReference type="Proteomes" id="UP000823561"/>
    </source>
</evidence>
<protein>
    <recommendedName>
        <fullName evidence="3">Knl1 C-terminal RWD domain-containing protein</fullName>
    </recommendedName>
</protein>
<dbReference type="InterPro" id="IPR043651">
    <property type="entry name" value="KNL1_MELT_rpt"/>
</dbReference>